<keyword evidence="1" id="KW-0808">Transferase</keyword>
<reference evidence="9 10" key="1">
    <citation type="submission" date="2019-01" db="EMBL/GenBank/DDBJ databases">
        <title>Pseudoxanthomonas composti sp. nov., isolated from compost.</title>
        <authorList>
            <person name="Yang G."/>
        </authorList>
    </citation>
    <scope>NUCLEOTIDE SEQUENCE [LARGE SCALE GENOMIC DNA]</scope>
    <source>
        <strain evidence="9 10">GSS15</strain>
    </source>
</reference>
<keyword evidence="9" id="KW-0723">Serine/threonine-protein kinase</keyword>
<keyword evidence="7" id="KW-0812">Transmembrane</keyword>
<dbReference type="InterPro" id="IPR011009">
    <property type="entry name" value="Kinase-like_dom_sf"/>
</dbReference>
<dbReference type="InterPro" id="IPR008271">
    <property type="entry name" value="Ser/Thr_kinase_AS"/>
</dbReference>
<dbReference type="PROSITE" id="PS00107">
    <property type="entry name" value="PROTEIN_KINASE_ATP"/>
    <property type="match status" value="1"/>
</dbReference>
<dbReference type="EMBL" id="SAWZ01000003">
    <property type="protein sequence ID" value="RXR06404.1"/>
    <property type="molecule type" value="Genomic_DNA"/>
</dbReference>
<feature type="transmembrane region" description="Helical" evidence="7">
    <location>
        <begin position="383"/>
        <end position="404"/>
    </location>
</feature>
<feature type="domain" description="Protein kinase" evidence="8">
    <location>
        <begin position="77"/>
        <end position="359"/>
    </location>
</feature>
<dbReference type="Pfam" id="PF13424">
    <property type="entry name" value="TPR_12"/>
    <property type="match status" value="1"/>
</dbReference>
<evidence type="ECO:0000256" key="2">
    <source>
        <dbReference type="ARBA" id="ARBA00022741"/>
    </source>
</evidence>
<gene>
    <name evidence="9" type="ORF">EPA99_07075</name>
</gene>
<evidence type="ECO:0000259" key="8">
    <source>
        <dbReference type="PROSITE" id="PS50011"/>
    </source>
</evidence>
<sequence length="942" mass="103978">MDAARWQRLSPQLDVLLELTATARATRLAAIRAEDPALADELIALLALEEDQTSILDTPLIPERAPPDLRDTHIGPYRLLQPLGEGGMGMVWLAERADGLYERKVALKLLRPGVADPGLQERFARERQILGRLAHPNIARLLGAGVSDQHQPYLVLDYVEGETITDYCRRTPLTLEARLGLFNQVCQAVSHAHTNLVVHRDLKPSNILVTADGQVRLLDFGIAKLLGEAVADGARTEVRAFTLHYAAPEQIRGEPVSTRTDVYSLGVVLYELLTGDKPYRLRRQSDAEWERAILSVEPLKPSSAVLRRTDGAPSPEHKRLARQLRGDLDNITLKALAKAPEQRYSSVEALLQDLGHYREGRPVQARPQSLGYRLQKYVHRHRWGIAFGTLFSLGLLAAAGISFWQTRQAVNEARRAQAMQDFVIGLIEDAGRRNDGNTDETRRLLEEGERRGEQELAGLPAAHAELLGVLARLQIAAGDYLHALELLKRQRQLLQHLGSEATADLRYSAAAQHARVLRLLGRTGECVNLLAPLWPVHPLRDRLLSKQVESDYLSQYGRCRRLQGQREDAKALFERAMALRRQTGNDAGIAENLFDLALLQNDLGRAEDAIAGFRGALAWQRQRAGADGPLAVEILRSLGLAYRGLGDSDMALRTYDEAIALAEQSQSRHHPILLSLRRQRLAVEVDLGRYTQADAQMRTLLAQTVAALGPEHREVALGWNSLAIIAMERGQTAQALADVRKAVAIWRREENASLLAAGLFNYGLVLHEAGQDAQALRYLQAARQMRVARFGASHALVGETDRLIGETLAASDPAAAAPWLDRAVKLTRVGYGAQDPRTRYAEVTQARLDARSQPLDGPALQALDRLAQLPGGGSEIPKMRWRAQAFAAEARCRLGQRQAALASLEALQRTLARTQPDGGLIPRQVAQIRQQCQLQGASAGSR</sequence>
<dbReference type="InterPro" id="IPR011990">
    <property type="entry name" value="TPR-like_helical_dom_sf"/>
</dbReference>
<dbReference type="Gene3D" id="3.30.200.20">
    <property type="entry name" value="Phosphorylase Kinase, domain 1"/>
    <property type="match status" value="1"/>
</dbReference>
<name>A0A4Q1JYA0_9GAMM</name>
<keyword evidence="7" id="KW-0472">Membrane</keyword>
<dbReference type="GO" id="GO:0004674">
    <property type="term" value="F:protein serine/threonine kinase activity"/>
    <property type="evidence" value="ECO:0007669"/>
    <property type="project" value="UniProtKB-KW"/>
</dbReference>
<evidence type="ECO:0000313" key="9">
    <source>
        <dbReference type="EMBL" id="RXR06404.1"/>
    </source>
</evidence>
<dbReference type="Pfam" id="PF00069">
    <property type="entry name" value="Pkinase"/>
    <property type="match status" value="1"/>
</dbReference>
<keyword evidence="7" id="KW-1133">Transmembrane helix</keyword>
<accession>A0A4Q1JYA0</accession>
<dbReference type="RefSeq" id="WP_129470511.1">
    <property type="nucleotide sequence ID" value="NZ_SAWZ01000003.1"/>
</dbReference>
<keyword evidence="10" id="KW-1185">Reference proteome</keyword>
<dbReference type="SMART" id="SM00028">
    <property type="entry name" value="TPR"/>
    <property type="match status" value="5"/>
</dbReference>
<organism evidence="9 10">
    <name type="scientific">Pseudoxanthomonas composti</name>
    <dbReference type="NCBI Taxonomy" id="2137479"/>
    <lineage>
        <taxon>Bacteria</taxon>
        <taxon>Pseudomonadati</taxon>
        <taxon>Pseudomonadota</taxon>
        <taxon>Gammaproteobacteria</taxon>
        <taxon>Lysobacterales</taxon>
        <taxon>Lysobacteraceae</taxon>
        <taxon>Pseudoxanthomonas</taxon>
    </lineage>
</organism>
<dbReference type="AlphaFoldDB" id="A0A4Q1JYA0"/>
<protein>
    <submittedName>
        <fullName evidence="9">Serine/threonine protein kinase</fullName>
    </submittedName>
</protein>
<dbReference type="Gene3D" id="1.25.40.10">
    <property type="entry name" value="Tetratricopeptide repeat domain"/>
    <property type="match status" value="2"/>
</dbReference>
<evidence type="ECO:0000256" key="3">
    <source>
        <dbReference type="ARBA" id="ARBA00022777"/>
    </source>
</evidence>
<keyword evidence="2 6" id="KW-0547">Nucleotide-binding</keyword>
<dbReference type="SUPFAM" id="SSF48452">
    <property type="entry name" value="TPR-like"/>
    <property type="match status" value="3"/>
</dbReference>
<evidence type="ECO:0000256" key="1">
    <source>
        <dbReference type="ARBA" id="ARBA00022679"/>
    </source>
</evidence>
<comment type="caution">
    <text evidence="9">The sequence shown here is derived from an EMBL/GenBank/DDBJ whole genome shotgun (WGS) entry which is preliminary data.</text>
</comment>
<dbReference type="PROSITE" id="PS50011">
    <property type="entry name" value="PROTEIN_KINASE_DOM"/>
    <property type="match status" value="1"/>
</dbReference>
<keyword evidence="3 9" id="KW-0418">Kinase</keyword>
<dbReference type="Gene3D" id="1.10.510.10">
    <property type="entry name" value="Transferase(Phosphotransferase) domain 1"/>
    <property type="match status" value="1"/>
</dbReference>
<proteinExistence type="predicted"/>
<dbReference type="PANTHER" id="PTHR43289">
    <property type="entry name" value="MITOGEN-ACTIVATED PROTEIN KINASE KINASE KINASE 20-RELATED"/>
    <property type="match status" value="1"/>
</dbReference>
<evidence type="ECO:0000256" key="5">
    <source>
        <dbReference type="PROSITE-ProRule" id="PRU00339"/>
    </source>
</evidence>
<dbReference type="PANTHER" id="PTHR43289:SF34">
    <property type="entry name" value="SERINE_THREONINE-PROTEIN KINASE YBDM-RELATED"/>
    <property type="match status" value="1"/>
</dbReference>
<dbReference type="InterPro" id="IPR019734">
    <property type="entry name" value="TPR_rpt"/>
</dbReference>
<evidence type="ECO:0000256" key="7">
    <source>
        <dbReference type="SAM" id="Phobius"/>
    </source>
</evidence>
<feature type="repeat" description="TPR" evidence="5">
    <location>
        <begin position="632"/>
        <end position="665"/>
    </location>
</feature>
<dbReference type="PROSITE" id="PS00108">
    <property type="entry name" value="PROTEIN_KINASE_ST"/>
    <property type="match status" value="1"/>
</dbReference>
<dbReference type="CDD" id="cd14014">
    <property type="entry name" value="STKc_PknB_like"/>
    <property type="match status" value="1"/>
</dbReference>
<dbReference type="InterPro" id="IPR000719">
    <property type="entry name" value="Prot_kinase_dom"/>
</dbReference>
<keyword evidence="5" id="KW-0802">TPR repeat</keyword>
<dbReference type="SUPFAM" id="SSF56112">
    <property type="entry name" value="Protein kinase-like (PK-like)"/>
    <property type="match status" value="1"/>
</dbReference>
<keyword evidence="4 6" id="KW-0067">ATP-binding</keyword>
<dbReference type="OrthoDB" id="9801841at2"/>
<dbReference type="GO" id="GO:0005524">
    <property type="term" value="F:ATP binding"/>
    <property type="evidence" value="ECO:0007669"/>
    <property type="project" value="UniProtKB-UniRule"/>
</dbReference>
<dbReference type="InterPro" id="IPR017441">
    <property type="entry name" value="Protein_kinase_ATP_BS"/>
</dbReference>
<feature type="binding site" evidence="6">
    <location>
        <position position="108"/>
    </location>
    <ligand>
        <name>ATP</name>
        <dbReference type="ChEBI" id="CHEBI:30616"/>
    </ligand>
</feature>
<evidence type="ECO:0000256" key="6">
    <source>
        <dbReference type="PROSITE-ProRule" id="PRU10141"/>
    </source>
</evidence>
<evidence type="ECO:0000256" key="4">
    <source>
        <dbReference type="ARBA" id="ARBA00022840"/>
    </source>
</evidence>
<dbReference type="SMART" id="SM00220">
    <property type="entry name" value="S_TKc"/>
    <property type="match status" value="1"/>
</dbReference>
<evidence type="ECO:0000313" key="10">
    <source>
        <dbReference type="Proteomes" id="UP000289784"/>
    </source>
</evidence>
<dbReference type="PROSITE" id="PS50005">
    <property type="entry name" value="TPR"/>
    <property type="match status" value="1"/>
</dbReference>
<dbReference type="Proteomes" id="UP000289784">
    <property type="component" value="Unassembled WGS sequence"/>
</dbReference>